<dbReference type="UniPathway" id="UPA00068">
    <property type="reaction ID" value="UER00114"/>
</dbReference>
<feature type="coiled-coil region" evidence="7">
    <location>
        <begin position="492"/>
        <end position="530"/>
    </location>
</feature>
<evidence type="ECO:0000313" key="10">
    <source>
        <dbReference type="EMBL" id="EGG54278.1"/>
    </source>
</evidence>
<dbReference type="EC" id="4.3.2.1" evidence="3 6"/>
<feature type="domain" description="Fumarate lyase N-terminal" evidence="8">
    <location>
        <begin position="84"/>
        <end position="341"/>
    </location>
</feature>
<keyword evidence="7" id="KW-0175">Coiled coil</keyword>
<evidence type="ECO:0000256" key="2">
    <source>
        <dbReference type="ARBA" id="ARBA00004941"/>
    </source>
</evidence>
<evidence type="ECO:0000259" key="9">
    <source>
        <dbReference type="Pfam" id="PF14698"/>
    </source>
</evidence>
<evidence type="ECO:0000256" key="3">
    <source>
        <dbReference type="ARBA" id="ARBA00012338"/>
    </source>
</evidence>
<evidence type="ECO:0000256" key="6">
    <source>
        <dbReference type="NCBIfam" id="TIGR00838"/>
    </source>
</evidence>
<keyword evidence="5 10" id="KW-0456">Lyase</keyword>
<dbReference type="NCBIfam" id="TIGR00838">
    <property type="entry name" value="argH"/>
    <property type="match status" value="1"/>
</dbReference>
<dbReference type="PANTHER" id="PTHR43814">
    <property type="entry name" value="ARGININOSUCCINATE LYASE"/>
    <property type="match status" value="1"/>
</dbReference>
<comment type="caution">
    <text evidence="10">The sequence shown here is derived from an EMBL/GenBank/DDBJ whole genome shotgun (WGS) entry which is preliminary data.</text>
</comment>
<name>F3QKM3_9BURK</name>
<dbReference type="InterPro" id="IPR009049">
    <property type="entry name" value="Argininosuccinate_lyase"/>
</dbReference>
<dbReference type="InterPro" id="IPR008948">
    <property type="entry name" value="L-Aspartase-like"/>
</dbReference>
<dbReference type="CDD" id="cd01359">
    <property type="entry name" value="Argininosuccinate_lyase"/>
    <property type="match status" value="1"/>
</dbReference>
<evidence type="ECO:0000259" key="8">
    <source>
        <dbReference type="Pfam" id="PF00206"/>
    </source>
</evidence>
<dbReference type="PANTHER" id="PTHR43814:SF1">
    <property type="entry name" value="ARGININOSUCCINATE LYASE"/>
    <property type="match status" value="1"/>
</dbReference>
<dbReference type="Gene3D" id="1.20.200.10">
    <property type="entry name" value="Fumarase/aspartase (Central domain)"/>
    <property type="match status" value="1"/>
</dbReference>
<reference evidence="10 11" key="1">
    <citation type="submission" date="2011-02" db="EMBL/GenBank/DDBJ databases">
        <authorList>
            <person name="Weinstock G."/>
            <person name="Sodergren E."/>
            <person name="Clifton S."/>
            <person name="Fulton L."/>
            <person name="Fulton B."/>
            <person name="Courtney L."/>
            <person name="Fronick C."/>
            <person name="Harrison M."/>
            <person name="Strong C."/>
            <person name="Farmer C."/>
            <person name="Delahaunty K."/>
            <person name="Markovic C."/>
            <person name="Hall O."/>
            <person name="Minx P."/>
            <person name="Tomlinson C."/>
            <person name="Mitreva M."/>
            <person name="Hou S."/>
            <person name="Chen J."/>
            <person name="Wollam A."/>
            <person name="Pepin K.H."/>
            <person name="Johnson M."/>
            <person name="Bhonagiri V."/>
            <person name="Zhang X."/>
            <person name="Suruliraj S."/>
            <person name="Warren W."/>
            <person name="Chinwalla A."/>
            <person name="Mardis E.R."/>
            <person name="Wilson R.K."/>
        </authorList>
    </citation>
    <scope>NUCLEOTIDE SEQUENCE [LARGE SCALE GENOMIC DNA]</scope>
    <source>
        <strain evidence="10 11">YIT 11859</strain>
    </source>
</reference>
<evidence type="ECO:0000256" key="1">
    <source>
        <dbReference type="ARBA" id="ARBA00000985"/>
    </source>
</evidence>
<dbReference type="GO" id="GO:0042450">
    <property type="term" value="P:L-arginine biosynthetic process via ornithine"/>
    <property type="evidence" value="ECO:0007669"/>
    <property type="project" value="UniProtKB-UniRule"/>
</dbReference>
<evidence type="ECO:0000256" key="5">
    <source>
        <dbReference type="ARBA" id="ARBA00023239"/>
    </source>
</evidence>
<comment type="pathway">
    <text evidence="2">Amino-acid biosynthesis; L-arginine biosynthesis; L-arginine from L-ornithine and carbamoyl phosphate: step 3/3.</text>
</comment>
<keyword evidence="4" id="KW-0028">Amino-acid biosynthesis</keyword>
<organism evidence="10 11">
    <name type="scientific">Parasutterella excrementihominis YIT 11859</name>
    <dbReference type="NCBI Taxonomy" id="762966"/>
    <lineage>
        <taxon>Bacteria</taxon>
        <taxon>Pseudomonadati</taxon>
        <taxon>Pseudomonadota</taxon>
        <taxon>Betaproteobacteria</taxon>
        <taxon>Burkholderiales</taxon>
        <taxon>Sutterellaceae</taxon>
        <taxon>Parasutterella</taxon>
    </lineage>
</organism>
<dbReference type="GO" id="GO:0004056">
    <property type="term" value="F:argininosuccinate lyase activity"/>
    <property type="evidence" value="ECO:0007669"/>
    <property type="project" value="UniProtKB-UniRule"/>
</dbReference>
<dbReference type="InterPro" id="IPR024083">
    <property type="entry name" value="Fumarase/histidase_N"/>
</dbReference>
<gene>
    <name evidence="10" type="ORF">HMPREF9439_01484</name>
</gene>
<dbReference type="InterPro" id="IPR000362">
    <property type="entry name" value="Fumarate_lyase_fam"/>
</dbReference>
<protein>
    <recommendedName>
        <fullName evidence="3 6">Argininosuccinate lyase</fullName>
        <ecNumber evidence="3 6">4.3.2.1</ecNumber>
    </recommendedName>
</protein>
<dbReference type="PRINTS" id="PR00145">
    <property type="entry name" value="ARGSUCLYASE"/>
</dbReference>
<dbReference type="InterPro" id="IPR029419">
    <property type="entry name" value="Arg_succ_lyase_C"/>
</dbReference>
<dbReference type="Pfam" id="PF00206">
    <property type="entry name" value="Lyase_1"/>
    <property type="match status" value="1"/>
</dbReference>
<evidence type="ECO:0000256" key="7">
    <source>
        <dbReference type="SAM" id="Coils"/>
    </source>
</evidence>
<dbReference type="AlphaFoldDB" id="F3QKM3"/>
<dbReference type="eggNOG" id="COG0165">
    <property type="taxonomic scope" value="Bacteria"/>
</dbReference>
<accession>F3QKM3</accession>
<feature type="domain" description="Argininosuccinate lyase C-terminal" evidence="9">
    <location>
        <begin position="405"/>
        <end position="479"/>
    </location>
</feature>
<dbReference type="SUPFAM" id="SSF48557">
    <property type="entry name" value="L-aspartase-like"/>
    <property type="match status" value="1"/>
</dbReference>
<evidence type="ECO:0000256" key="4">
    <source>
        <dbReference type="ARBA" id="ARBA00022571"/>
    </source>
</evidence>
<evidence type="ECO:0000313" key="11">
    <source>
        <dbReference type="Proteomes" id="UP000005156"/>
    </source>
</evidence>
<dbReference type="Gene3D" id="1.10.40.30">
    <property type="entry name" value="Fumarase/aspartase (C-terminal domain)"/>
    <property type="match status" value="1"/>
</dbReference>
<keyword evidence="11" id="KW-1185">Reference proteome</keyword>
<dbReference type="PRINTS" id="PR00149">
    <property type="entry name" value="FUMRATELYASE"/>
</dbReference>
<dbReference type="InterPro" id="IPR022761">
    <property type="entry name" value="Fumarate_lyase_N"/>
</dbReference>
<dbReference type="Pfam" id="PF14698">
    <property type="entry name" value="ASL_C2"/>
    <property type="match status" value="1"/>
</dbReference>
<dbReference type="GO" id="GO:0005829">
    <property type="term" value="C:cytosol"/>
    <property type="evidence" value="ECO:0007669"/>
    <property type="project" value="TreeGrafter"/>
</dbReference>
<dbReference type="Gene3D" id="1.10.275.10">
    <property type="entry name" value="Fumarase/aspartase (N-terminal domain)"/>
    <property type="match status" value="1"/>
</dbReference>
<sequence>MHGRVCKLDIPLTIFGFRQIIPSGSTPLTSTPKGDIMGNIHRGKIKKQLAESVQKNIIRPNLASDLDHSYQSYLDLNKSHAVMLTKKGIISKDVAKEILRATQEMAAMGEQPAFPMDPQLEGMYFNLEKYLIDHTSLEIGGQLHTARSRNDMIATLTRMDNRKVYFLVCEKLNQLRETMIAVAEKNKDAVLAGYTHQQPSEPITFAQYISGILAAFERDYARLSQVFTALNICPMGGGCMASTTWDIDTKLVSDLLGFEKPIDNSIDAVGSRDYVLAILGVLTVMGNTMSRMCTDLYNWSAPEFGYVEVDDSVAICSSIMPQKKNPYTLEYVRGRVGNILGYFVGGYSAIKNTPYSNVCDATGEGPRYLMVGLKDMVGCIELLIDTLGLISVNKDRMRENALGNFCTAAELANSLVRSDKISFRAAHAVVAQVVDYMLVHKLKANEINVSIVNDSFEKLFGRKTNMSEEQVKAALDPVAIAMAKIIIGGSAEKEVQRQLESRKQQLEADKKEVSERLAKVNAGKELLENEVNALIQS</sequence>
<dbReference type="EMBL" id="AFBP01000041">
    <property type="protein sequence ID" value="EGG54278.1"/>
    <property type="molecule type" value="Genomic_DNA"/>
</dbReference>
<dbReference type="Proteomes" id="UP000005156">
    <property type="component" value="Unassembled WGS sequence"/>
</dbReference>
<dbReference type="HOGENOM" id="CLU_027272_3_5_4"/>
<comment type="catalytic activity">
    <reaction evidence="1">
        <text>2-(N(omega)-L-arginino)succinate = fumarate + L-arginine</text>
        <dbReference type="Rhea" id="RHEA:24020"/>
        <dbReference type="ChEBI" id="CHEBI:29806"/>
        <dbReference type="ChEBI" id="CHEBI:32682"/>
        <dbReference type="ChEBI" id="CHEBI:57472"/>
        <dbReference type="EC" id="4.3.2.1"/>
    </reaction>
</comment>
<proteinExistence type="predicted"/>
<keyword evidence="4" id="KW-0055">Arginine biosynthesis</keyword>